<evidence type="ECO:0000256" key="2">
    <source>
        <dbReference type="ARBA" id="ARBA00022723"/>
    </source>
</evidence>
<organism evidence="8 9">
    <name type="scientific">Vulgatibacter incomptus</name>
    <dbReference type="NCBI Taxonomy" id="1391653"/>
    <lineage>
        <taxon>Bacteria</taxon>
        <taxon>Pseudomonadati</taxon>
        <taxon>Myxococcota</taxon>
        <taxon>Myxococcia</taxon>
        <taxon>Myxococcales</taxon>
        <taxon>Cystobacterineae</taxon>
        <taxon>Vulgatibacteraceae</taxon>
        <taxon>Vulgatibacter</taxon>
    </lineage>
</organism>
<dbReference type="Pfam" id="PF02754">
    <property type="entry name" value="CCG"/>
    <property type="match status" value="2"/>
</dbReference>
<dbReference type="PANTHER" id="PTHR43255:SF1">
    <property type="entry name" value="IRON-SULFUR-BINDING OXIDOREDUCTASE FADF-RELATED"/>
    <property type="match status" value="1"/>
</dbReference>
<feature type="domain" description="4Fe-4S ferredoxin-type" evidence="7">
    <location>
        <begin position="339"/>
        <end position="371"/>
    </location>
</feature>
<keyword evidence="4" id="KW-0408">Iron</keyword>
<evidence type="ECO:0000313" key="8">
    <source>
        <dbReference type="EMBL" id="AKU92832.1"/>
    </source>
</evidence>
<evidence type="ECO:0000256" key="4">
    <source>
        <dbReference type="ARBA" id="ARBA00023004"/>
    </source>
</evidence>
<dbReference type="SUPFAM" id="SSF46548">
    <property type="entry name" value="alpha-helical ferredoxin"/>
    <property type="match status" value="1"/>
</dbReference>
<feature type="transmembrane region" description="Helical" evidence="6">
    <location>
        <begin position="119"/>
        <end position="143"/>
    </location>
</feature>
<dbReference type="GO" id="GO:0046872">
    <property type="term" value="F:metal ion binding"/>
    <property type="evidence" value="ECO:0007669"/>
    <property type="project" value="UniProtKB-KW"/>
</dbReference>
<keyword evidence="1" id="KW-0004">4Fe-4S</keyword>
<dbReference type="PROSITE" id="PS00198">
    <property type="entry name" value="4FE4S_FER_1"/>
    <property type="match status" value="2"/>
</dbReference>
<evidence type="ECO:0000259" key="7">
    <source>
        <dbReference type="PROSITE" id="PS51379"/>
    </source>
</evidence>
<evidence type="ECO:0000256" key="1">
    <source>
        <dbReference type="ARBA" id="ARBA00022485"/>
    </source>
</evidence>
<evidence type="ECO:0000256" key="6">
    <source>
        <dbReference type="SAM" id="Phobius"/>
    </source>
</evidence>
<dbReference type="STRING" id="1391653.AKJ08_3219"/>
<dbReference type="Proteomes" id="UP000055590">
    <property type="component" value="Chromosome"/>
</dbReference>
<gene>
    <name evidence="8" type="ORF">AKJ08_3219</name>
</gene>
<dbReference type="Gene3D" id="1.20.950.20">
    <property type="entry name" value="Transmembrane di-heme cytochromes, Chain C"/>
    <property type="match status" value="1"/>
</dbReference>
<dbReference type="InterPro" id="IPR004017">
    <property type="entry name" value="Cys_rich_dom"/>
</dbReference>
<evidence type="ECO:0000256" key="3">
    <source>
        <dbReference type="ARBA" id="ARBA00023002"/>
    </source>
</evidence>
<dbReference type="GO" id="GO:0051539">
    <property type="term" value="F:4 iron, 4 sulfur cluster binding"/>
    <property type="evidence" value="ECO:0007669"/>
    <property type="project" value="UniProtKB-KW"/>
</dbReference>
<evidence type="ECO:0000256" key="5">
    <source>
        <dbReference type="ARBA" id="ARBA00023014"/>
    </source>
</evidence>
<protein>
    <submittedName>
        <fullName evidence="8">Fe-S oxidoreductase</fullName>
    </submittedName>
</protein>
<dbReference type="GO" id="GO:0005886">
    <property type="term" value="C:plasma membrane"/>
    <property type="evidence" value="ECO:0007669"/>
    <property type="project" value="TreeGrafter"/>
</dbReference>
<feature type="transmembrane region" description="Helical" evidence="6">
    <location>
        <begin position="6"/>
        <end position="28"/>
    </location>
</feature>
<feature type="transmembrane region" description="Helical" evidence="6">
    <location>
        <begin position="155"/>
        <end position="179"/>
    </location>
</feature>
<keyword evidence="3" id="KW-0560">Oxidoreductase</keyword>
<reference evidence="8 9" key="1">
    <citation type="submission" date="2015-08" db="EMBL/GenBank/DDBJ databases">
        <authorList>
            <person name="Babu N.S."/>
            <person name="Beckwith C.J."/>
            <person name="Beseler K.G."/>
            <person name="Brison A."/>
            <person name="Carone J.V."/>
            <person name="Caskin T.P."/>
            <person name="Diamond M."/>
            <person name="Durham M.E."/>
            <person name="Foxe J.M."/>
            <person name="Go M."/>
            <person name="Henderson B.A."/>
            <person name="Jones I.B."/>
            <person name="McGettigan J.A."/>
            <person name="Micheletti S.J."/>
            <person name="Nasrallah M.E."/>
            <person name="Ortiz D."/>
            <person name="Piller C.R."/>
            <person name="Privatt S.R."/>
            <person name="Schneider S.L."/>
            <person name="Sharp S."/>
            <person name="Smith T.C."/>
            <person name="Stanton J.D."/>
            <person name="Ullery H.E."/>
            <person name="Wilson R.J."/>
            <person name="Serrano M.G."/>
            <person name="Buck G."/>
            <person name="Lee V."/>
            <person name="Wang Y."/>
            <person name="Carvalho R."/>
            <person name="Voegtly L."/>
            <person name="Shi R."/>
            <person name="Duckworth R."/>
            <person name="Johnson A."/>
            <person name="Loviza R."/>
            <person name="Walstead R."/>
            <person name="Shah Z."/>
            <person name="Kiflezghi M."/>
            <person name="Wade K."/>
            <person name="Ball S.L."/>
            <person name="Bradley K.W."/>
            <person name="Asai D.J."/>
            <person name="Bowman C.A."/>
            <person name="Russell D.A."/>
            <person name="Pope W.H."/>
            <person name="Jacobs-Sera D."/>
            <person name="Hendrix R.W."/>
            <person name="Hatfull G.F."/>
        </authorList>
    </citation>
    <scope>NUCLEOTIDE SEQUENCE [LARGE SCALE GENOMIC DNA]</scope>
    <source>
        <strain evidence="8 9">DSM 27710</strain>
    </source>
</reference>
<dbReference type="InterPro" id="IPR017896">
    <property type="entry name" value="4Fe4S_Fe-S-bd"/>
</dbReference>
<dbReference type="PROSITE" id="PS51379">
    <property type="entry name" value="4FE4S_FER_2"/>
    <property type="match status" value="2"/>
</dbReference>
<dbReference type="KEGG" id="vin:AKJ08_3219"/>
<dbReference type="AlphaFoldDB" id="A0A0K1PH46"/>
<accession>A0A0K1PH46</accession>
<keyword evidence="2" id="KW-0479">Metal-binding</keyword>
<feature type="transmembrane region" description="Helical" evidence="6">
    <location>
        <begin position="73"/>
        <end position="99"/>
    </location>
</feature>
<proteinExistence type="predicted"/>
<dbReference type="Gene3D" id="1.10.1060.10">
    <property type="entry name" value="Alpha-helical ferredoxin"/>
    <property type="match status" value="1"/>
</dbReference>
<dbReference type="InterPro" id="IPR051460">
    <property type="entry name" value="HdrC_iron-sulfur_subunit"/>
</dbReference>
<dbReference type="Pfam" id="PF13183">
    <property type="entry name" value="Fer4_8"/>
    <property type="match status" value="1"/>
</dbReference>
<dbReference type="PANTHER" id="PTHR43255">
    <property type="entry name" value="IRON-SULFUR-BINDING OXIDOREDUCTASE FADF-RELATED-RELATED"/>
    <property type="match status" value="1"/>
</dbReference>
<evidence type="ECO:0000313" key="9">
    <source>
        <dbReference type="Proteomes" id="UP000055590"/>
    </source>
</evidence>
<keyword evidence="6" id="KW-0812">Transmembrane</keyword>
<dbReference type="PATRIC" id="fig|1391653.3.peg.3363"/>
<dbReference type="InterPro" id="IPR036197">
    <property type="entry name" value="NarG-like_sf"/>
</dbReference>
<dbReference type="RefSeq" id="WP_082343258.1">
    <property type="nucleotide sequence ID" value="NZ_CP012332.1"/>
</dbReference>
<keyword evidence="6" id="KW-1133">Transmembrane helix</keyword>
<keyword evidence="6" id="KW-0472">Membrane</keyword>
<dbReference type="InterPro" id="IPR017900">
    <property type="entry name" value="4Fe4S_Fe_S_CS"/>
</dbReference>
<dbReference type="InterPro" id="IPR009051">
    <property type="entry name" value="Helical_ferredxn"/>
</dbReference>
<dbReference type="EMBL" id="CP012332">
    <property type="protein sequence ID" value="AKU92832.1"/>
    <property type="molecule type" value="Genomic_DNA"/>
</dbReference>
<name>A0A0K1PH46_9BACT</name>
<keyword evidence="5" id="KW-0411">Iron-sulfur</keyword>
<dbReference type="GO" id="GO:0016491">
    <property type="term" value="F:oxidoreductase activity"/>
    <property type="evidence" value="ECO:0007669"/>
    <property type="project" value="UniProtKB-KW"/>
</dbReference>
<dbReference type="SUPFAM" id="SSF103501">
    <property type="entry name" value="Respiratory nitrate reductase 1 gamma chain"/>
    <property type="match status" value="1"/>
</dbReference>
<keyword evidence="9" id="KW-1185">Reference proteome</keyword>
<feature type="domain" description="4Fe-4S ferredoxin-type" evidence="7">
    <location>
        <begin position="277"/>
        <end position="306"/>
    </location>
</feature>
<sequence length="683" mass="76031">MHAPIDLTALIVLCMILAALGIFATTMIPRLAILTKLQHEPSRMREPGERMKRLIRFGLGQRRMVNPEEFKPGLAHVLIFGAFMVLSLRTITLFGMAFAGWDFHLPFLGANTVTGQGYLFVKDLVALLALLGVGYFFYLRLLVKPDRMTRSGEAVFILGMIAGLMITEILFDAGHLLAFEKGESHWYNPAGFLGLALYKAVGASPESAWSVGQVAWWAHITQVLVFLNFLPLGKHFHVITGLPDVFFQRLEPQYRPAKMDLENSETFGIQKADELSWKMALDVYSCTECGRCQTHCPTYVTNKPLSVKALNTTIRHHLMDEAETLSAGPAMREQLPDLVGMVVNPETVWACTTCGWCETACPVFIENIPRIVEMRRHEVLVKSEFPPEATRVFKGMENQGNPWGLGATSRADWAEGHNVPTVEENPEFEYLWFVGCAGSFDERQKKVSQALAKVLNAAGVNYAILGNAETCNGDSARRMGNEYLFQMLAEQNIETFKAHNVKKVFSQCAHCFNVIKNEYPQLGGEYQVLHHSQLIEQLLEDKRIQPTESFDQLVTYHDACYLGRHNQEYKAPRKALKSVPGLKVVEMARSERQSFCCGAGGGRMWMEEHLGTRINQNRAQEAIGTGAKVIAANCPFCITMLKDGVNELGVEGVEVKDIAEIVASSLKLPVVTGAPLAARDETA</sequence>